<accession>A0A1I3ISV0</accession>
<keyword evidence="1" id="KW-1133">Transmembrane helix</keyword>
<sequence>MQANELLEGNRMKISTSGETSERSPAETAWFALLGIAFVLAGLGLFYGLAVDSMQMISVALITIFVLFAVSMGILIRSEPIRSRENAVIAICVFVAMALYLGLSVFTALPFAVLVGVLFVVGVIVPGLVLQYGVTNAE</sequence>
<keyword evidence="1" id="KW-0812">Transmembrane</keyword>
<dbReference type="EMBL" id="FORO01000001">
    <property type="protein sequence ID" value="SFI50982.1"/>
    <property type="molecule type" value="Genomic_DNA"/>
</dbReference>
<evidence type="ECO:0000256" key="1">
    <source>
        <dbReference type="SAM" id="Phobius"/>
    </source>
</evidence>
<feature type="transmembrane region" description="Helical" evidence="1">
    <location>
        <begin position="29"/>
        <end position="50"/>
    </location>
</feature>
<dbReference type="Proteomes" id="UP000182829">
    <property type="component" value="Unassembled WGS sequence"/>
</dbReference>
<protein>
    <submittedName>
        <fullName evidence="2">Uncharacterized protein</fullName>
    </submittedName>
</protein>
<organism evidence="2 3">
    <name type="scientific">Natronobacterium gregoryi</name>
    <dbReference type="NCBI Taxonomy" id="44930"/>
    <lineage>
        <taxon>Archaea</taxon>
        <taxon>Methanobacteriati</taxon>
        <taxon>Methanobacteriota</taxon>
        <taxon>Stenosarchaea group</taxon>
        <taxon>Halobacteria</taxon>
        <taxon>Halobacteriales</taxon>
        <taxon>Natrialbaceae</taxon>
        <taxon>Natronobacterium</taxon>
    </lineage>
</organism>
<dbReference type="Pfam" id="PF25949">
    <property type="entry name" value="DUF7987"/>
    <property type="match status" value="1"/>
</dbReference>
<dbReference type="AlphaFoldDB" id="A0A1I3ISV0"/>
<dbReference type="OMA" id="SMQMISV"/>
<evidence type="ECO:0000313" key="2">
    <source>
        <dbReference type="EMBL" id="SFI50982.1"/>
    </source>
</evidence>
<name>A0A1I3ISV0_9EURY</name>
<gene>
    <name evidence="2" type="ORF">SAMN05443661_10166</name>
</gene>
<keyword evidence="1" id="KW-0472">Membrane</keyword>
<evidence type="ECO:0000313" key="3">
    <source>
        <dbReference type="Proteomes" id="UP000182829"/>
    </source>
</evidence>
<feature type="transmembrane region" description="Helical" evidence="1">
    <location>
        <begin position="88"/>
        <end position="106"/>
    </location>
</feature>
<reference evidence="2 3" key="1">
    <citation type="submission" date="2016-10" db="EMBL/GenBank/DDBJ databases">
        <authorList>
            <person name="de Groot N.N."/>
        </authorList>
    </citation>
    <scope>NUCLEOTIDE SEQUENCE [LARGE SCALE GENOMIC DNA]</scope>
    <source>
        <strain evidence="2 3">SP2</strain>
    </source>
</reference>
<feature type="transmembrane region" description="Helical" evidence="1">
    <location>
        <begin position="112"/>
        <end position="134"/>
    </location>
</feature>
<feature type="transmembrane region" description="Helical" evidence="1">
    <location>
        <begin position="56"/>
        <end position="76"/>
    </location>
</feature>
<dbReference type="InterPro" id="IPR058293">
    <property type="entry name" value="DUF7987"/>
</dbReference>
<proteinExistence type="predicted"/>